<feature type="compositionally biased region" description="Pro residues" evidence="1">
    <location>
        <begin position="1"/>
        <end position="10"/>
    </location>
</feature>
<dbReference type="EMBL" id="HACG01009999">
    <property type="protein sequence ID" value="CEK56864.1"/>
    <property type="molecule type" value="Transcribed_RNA"/>
</dbReference>
<accession>A0A0B6YKY7</accession>
<protein>
    <submittedName>
        <fullName evidence="2">Uncharacterized protein</fullName>
    </submittedName>
</protein>
<name>A0A0B6YKY7_9EUPU</name>
<feature type="non-terminal residue" evidence="2">
    <location>
        <position position="1"/>
    </location>
</feature>
<feature type="compositionally biased region" description="Polar residues" evidence="1">
    <location>
        <begin position="53"/>
        <end position="90"/>
    </location>
</feature>
<feature type="non-terminal residue" evidence="2">
    <location>
        <position position="90"/>
    </location>
</feature>
<gene>
    <name evidence="2" type="primary">ORF28706</name>
</gene>
<evidence type="ECO:0000313" key="2">
    <source>
        <dbReference type="EMBL" id="CEK56864.1"/>
    </source>
</evidence>
<organism evidence="2">
    <name type="scientific">Arion vulgaris</name>
    <dbReference type="NCBI Taxonomy" id="1028688"/>
    <lineage>
        <taxon>Eukaryota</taxon>
        <taxon>Metazoa</taxon>
        <taxon>Spiralia</taxon>
        <taxon>Lophotrochozoa</taxon>
        <taxon>Mollusca</taxon>
        <taxon>Gastropoda</taxon>
        <taxon>Heterobranchia</taxon>
        <taxon>Euthyneura</taxon>
        <taxon>Panpulmonata</taxon>
        <taxon>Eupulmonata</taxon>
        <taxon>Stylommatophora</taxon>
        <taxon>Helicina</taxon>
        <taxon>Arionoidea</taxon>
        <taxon>Arionidae</taxon>
        <taxon>Arion</taxon>
    </lineage>
</organism>
<sequence>SSAPPKPRIPPVSSNSATPQKINSTPAQPIGASKPLPTKSPSTDIQKPAIPTGGSNAQSTNKQSSAKIISPNSDTDQTSSSIGPNKPKTS</sequence>
<proteinExistence type="predicted"/>
<reference evidence="2" key="1">
    <citation type="submission" date="2014-12" db="EMBL/GenBank/DDBJ databases">
        <title>Insight into the proteome of Arion vulgaris.</title>
        <authorList>
            <person name="Aradska J."/>
            <person name="Bulat T."/>
            <person name="Smidak R."/>
            <person name="Sarate P."/>
            <person name="Gangsoo J."/>
            <person name="Sialana F."/>
            <person name="Bilban M."/>
            <person name="Lubec G."/>
        </authorList>
    </citation>
    <scope>NUCLEOTIDE SEQUENCE</scope>
    <source>
        <tissue evidence="2">Skin</tissue>
    </source>
</reference>
<feature type="region of interest" description="Disordered" evidence="1">
    <location>
        <begin position="1"/>
        <end position="90"/>
    </location>
</feature>
<dbReference type="AlphaFoldDB" id="A0A0B6YKY7"/>
<evidence type="ECO:0000256" key="1">
    <source>
        <dbReference type="SAM" id="MobiDB-lite"/>
    </source>
</evidence>
<feature type="compositionally biased region" description="Polar residues" evidence="1">
    <location>
        <begin position="12"/>
        <end position="27"/>
    </location>
</feature>